<dbReference type="EMBL" id="LR215043">
    <property type="protein sequence ID" value="VEU78298.1"/>
    <property type="molecule type" value="Genomic_DNA"/>
</dbReference>
<keyword evidence="3 6" id="KW-0812">Transmembrane</keyword>
<keyword evidence="5 6" id="KW-0472">Membrane</keyword>
<dbReference type="PANTHER" id="PTHR34478">
    <property type="entry name" value="PROTEIN LEMA"/>
    <property type="match status" value="1"/>
</dbReference>
<sequence length="233" mass="25872">MGNFLSPNNANNLTEEQKLGYNPVAATGTRGAEISKAQKVMFVILSVLTLGIYWLHHMVFKTVNVLLKQQNQINSAASSIDVQLSKRFGTLSKLVDAGRSYFAHEKDIMTNVAKFRSMAGQLSSGNLSSSEAGQLRNELEAGMNGLLSRLLAVHENYPELKASSITRDLMEQASYLESEIAASRRLYNTHANEFNIQLSTFPTNYVAWKKKYTTVPLFLAASKERQDVSMSLN</sequence>
<evidence type="ECO:0000256" key="2">
    <source>
        <dbReference type="ARBA" id="ARBA00008854"/>
    </source>
</evidence>
<dbReference type="SUPFAM" id="SSF140478">
    <property type="entry name" value="LemA-like"/>
    <property type="match status" value="1"/>
</dbReference>
<dbReference type="InterPro" id="IPR007156">
    <property type="entry name" value="MamQ_LemA"/>
</dbReference>
<gene>
    <name evidence="7" type="ORF">NCTC10184_00538</name>
</gene>
<evidence type="ECO:0000256" key="5">
    <source>
        <dbReference type="ARBA" id="ARBA00023136"/>
    </source>
</evidence>
<dbReference type="KEGG" id="mcob:NCTC10184_00538"/>
<dbReference type="Gene3D" id="1.20.1440.20">
    <property type="entry name" value="LemA-like domain"/>
    <property type="match status" value="1"/>
</dbReference>
<keyword evidence="4 6" id="KW-1133">Transmembrane helix</keyword>
<reference evidence="7 8" key="1">
    <citation type="submission" date="2019-01" db="EMBL/GenBank/DDBJ databases">
        <authorList>
            <consortium name="Pathogen Informatics"/>
        </authorList>
    </citation>
    <scope>NUCLEOTIDE SEQUENCE [LARGE SCALE GENOMIC DNA]</scope>
    <source>
        <strain evidence="7 8">NCTC10184</strain>
    </source>
</reference>
<evidence type="ECO:0000256" key="1">
    <source>
        <dbReference type="ARBA" id="ARBA00004167"/>
    </source>
</evidence>
<dbReference type="InterPro" id="IPR023353">
    <property type="entry name" value="LemA-like_dom_sf"/>
</dbReference>
<dbReference type="Proteomes" id="UP000290876">
    <property type="component" value="Chromosome"/>
</dbReference>
<protein>
    <submittedName>
        <fullName evidence="7">LemA family</fullName>
    </submittedName>
</protein>
<comment type="similarity">
    <text evidence="2">Belongs to the LemA family.</text>
</comment>
<feature type="transmembrane region" description="Helical" evidence="6">
    <location>
        <begin position="40"/>
        <end position="60"/>
    </location>
</feature>
<name>A0A449BAU8_9BACT</name>
<comment type="subcellular location">
    <subcellularLocation>
        <location evidence="1">Membrane</location>
        <topology evidence="1">Single-pass membrane protein</topology>
    </subcellularLocation>
</comment>
<dbReference type="PANTHER" id="PTHR34478:SF1">
    <property type="entry name" value="PROTEIN LEMA"/>
    <property type="match status" value="1"/>
</dbReference>
<dbReference type="GO" id="GO:0016020">
    <property type="term" value="C:membrane"/>
    <property type="evidence" value="ECO:0007669"/>
    <property type="project" value="UniProtKB-SubCell"/>
</dbReference>
<dbReference type="RefSeq" id="WP_223211680.1">
    <property type="nucleotide sequence ID" value="NZ_LR215043.1"/>
</dbReference>
<dbReference type="Pfam" id="PF04011">
    <property type="entry name" value="LemA"/>
    <property type="match status" value="1"/>
</dbReference>
<proteinExistence type="inferred from homology"/>
<evidence type="ECO:0000313" key="8">
    <source>
        <dbReference type="Proteomes" id="UP000290876"/>
    </source>
</evidence>
<evidence type="ECO:0000256" key="6">
    <source>
        <dbReference type="SAM" id="Phobius"/>
    </source>
</evidence>
<evidence type="ECO:0000256" key="4">
    <source>
        <dbReference type="ARBA" id="ARBA00022989"/>
    </source>
</evidence>
<keyword evidence="8" id="KW-1185">Reference proteome</keyword>
<evidence type="ECO:0000313" key="7">
    <source>
        <dbReference type="EMBL" id="VEU78298.1"/>
    </source>
</evidence>
<accession>A0A449BAU8</accession>
<dbReference type="AlphaFoldDB" id="A0A449BAU8"/>
<evidence type="ECO:0000256" key="3">
    <source>
        <dbReference type="ARBA" id="ARBA00022692"/>
    </source>
</evidence>
<organism evidence="7 8">
    <name type="scientific">Mycoplasmopsis columbinasalis</name>
    <dbReference type="NCBI Taxonomy" id="114880"/>
    <lineage>
        <taxon>Bacteria</taxon>
        <taxon>Bacillati</taxon>
        <taxon>Mycoplasmatota</taxon>
        <taxon>Mycoplasmoidales</taxon>
        <taxon>Metamycoplasmataceae</taxon>
        <taxon>Mycoplasmopsis</taxon>
    </lineage>
</organism>